<dbReference type="OMA" id="SKEWWNE"/>
<proteinExistence type="predicted"/>
<evidence type="ECO:0000256" key="2">
    <source>
        <dbReference type="PROSITE-ProRule" id="PRU00176"/>
    </source>
</evidence>
<dbReference type="EMBL" id="UYRX01000916">
    <property type="protein sequence ID" value="VDK87088.1"/>
    <property type="molecule type" value="Genomic_DNA"/>
</dbReference>
<dbReference type="InterPro" id="IPR052462">
    <property type="entry name" value="SLIRP/GR-RBP-like"/>
</dbReference>
<dbReference type="AlphaFoldDB" id="A0A3P6V4H4"/>
<dbReference type="InterPro" id="IPR035979">
    <property type="entry name" value="RBD_domain_sf"/>
</dbReference>
<evidence type="ECO:0000259" key="3">
    <source>
        <dbReference type="PROSITE" id="PS50102"/>
    </source>
</evidence>
<gene>
    <name evidence="4" type="ORF">NLS_LOCUS7970</name>
</gene>
<protein>
    <recommendedName>
        <fullName evidence="3">RRM domain-containing protein</fullName>
    </recommendedName>
</protein>
<dbReference type="OrthoDB" id="5850064at2759"/>
<keyword evidence="5" id="KW-1185">Reference proteome</keyword>
<evidence type="ECO:0000313" key="4">
    <source>
        <dbReference type="EMBL" id="VDK87088.1"/>
    </source>
</evidence>
<dbReference type="Pfam" id="PF00076">
    <property type="entry name" value="RRM_1"/>
    <property type="match status" value="1"/>
</dbReference>
<reference evidence="4 5" key="1">
    <citation type="submission" date="2018-08" db="EMBL/GenBank/DDBJ databases">
        <authorList>
            <person name="Laetsch R D."/>
            <person name="Stevens L."/>
            <person name="Kumar S."/>
            <person name="Blaxter L. M."/>
        </authorList>
    </citation>
    <scope>NUCLEOTIDE SEQUENCE [LARGE SCALE GENOMIC DNA]</scope>
</reference>
<dbReference type="SMART" id="SM00360">
    <property type="entry name" value="RRM"/>
    <property type="match status" value="1"/>
</dbReference>
<dbReference type="PANTHER" id="PTHR48027">
    <property type="entry name" value="HETEROGENEOUS NUCLEAR RIBONUCLEOPROTEIN 87F-RELATED"/>
    <property type="match status" value="1"/>
</dbReference>
<dbReference type="Proteomes" id="UP000277928">
    <property type="component" value="Unassembled WGS sequence"/>
</dbReference>
<evidence type="ECO:0000313" key="5">
    <source>
        <dbReference type="Proteomes" id="UP000277928"/>
    </source>
</evidence>
<organism evidence="4 5">
    <name type="scientific">Litomosoides sigmodontis</name>
    <name type="common">Filarial nematode worm</name>
    <dbReference type="NCBI Taxonomy" id="42156"/>
    <lineage>
        <taxon>Eukaryota</taxon>
        <taxon>Metazoa</taxon>
        <taxon>Ecdysozoa</taxon>
        <taxon>Nematoda</taxon>
        <taxon>Chromadorea</taxon>
        <taxon>Rhabditida</taxon>
        <taxon>Spirurina</taxon>
        <taxon>Spiruromorpha</taxon>
        <taxon>Filarioidea</taxon>
        <taxon>Onchocercidae</taxon>
        <taxon>Litomosoides</taxon>
    </lineage>
</organism>
<dbReference type="GO" id="GO:0003723">
    <property type="term" value="F:RNA binding"/>
    <property type="evidence" value="ECO:0007669"/>
    <property type="project" value="UniProtKB-UniRule"/>
</dbReference>
<sequence length="274" mass="31153">MATRLVRRSALKTFKGAWRKSAELFVKRISWVTGASELSNHFSQFGKVRSIMLPFDLRTGLHKGFAFISFENNDFYENIKKFEGKHVIDDEEVVCSLANEGKPLLSSDADLTLFGSGNTEMDTSRANCRNGVGADEFIRTEENFKGKEVKHDANPKRISTSGIDSQDSKEWWNESNLLQKMQKTDNRKEISGKNSLLEKTAVAELTNLVRENGGNDEVHRKTYTNVRHSNGFYENVTSNSFSGRVSSSNRSFRIRTFETTKQKHFKKETDSGRV</sequence>
<feature type="domain" description="RRM" evidence="3">
    <location>
        <begin position="22"/>
        <end position="100"/>
    </location>
</feature>
<accession>A0A3P6V4H4</accession>
<name>A0A3P6V4H4_LITSI</name>
<dbReference type="STRING" id="42156.A0A3P6V4H4"/>
<dbReference type="Gene3D" id="3.30.70.330">
    <property type="match status" value="1"/>
</dbReference>
<dbReference type="SUPFAM" id="SSF54928">
    <property type="entry name" value="RNA-binding domain, RBD"/>
    <property type="match status" value="1"/>
</dbReference>
<dbReference type="InterPro" id="IPR000504">
    <property type="entry name" value="RRM_dom"/>
</dbReference>
<evidence type="ECO:0000256" key="1">
    <source>
        <dbReference type="ARBA" id="ARBA00022884"/>
    </source>
</evidence>
<dbReference type="PROSITE" id="PS50102">
    <property type="entry name" value="RRM"/>
    <property type="match status" value="1"/>
</dbReference>
<dbReference type="InterPro" id="IPR012677">
    <property type="entry name" value="Nucleotide-bd_a/b_plait_sf"/>
</dbReference>
<keyword evidence="1 2" id="KW-0694">RNA-binding</keyword>